<keyword evidence="3" id="KW-1185">Reference proteome</keyword>
<accession>A0A1Y2IMB0</accession>
<dbReference type="AlphaFoldDB" id="A0A1Y2IMB0"/>
<dbReference type="EMBL" id="KZ084111">
    <property type="protein sequence ID" value="OSD01381.1"/>
    <property type="molecule type" value="Genomic_DNA"/>
</dbReference>
<dbReference type="Proteomes" id="UP000193067">
    <property type="component" value="Unassembled WGS sequence"/>
</dbReference>
<sequence length="158" mass="17180">MGQRVSARVHSLPIGSLALPRPPRRACIVRRHTMWRQPGSPVTPDGAAPAVACPSIHPIIPVLPGLRNVRRDSEGWMLTYPCGEHGDSLATRLLFQTLYQINPEASGQLGAPGTSPLASTGRHRVLERSAYTRAHARCQREPSLPLQPTKAEDLYGLG</sequence>
<protein>
    <submittedName>
        <fullName evidence="2">Uncharacterized protein</fullName>
    </submittedName>
</protein>
<evidence type="ECO:0000313" key="3">
    <source>
        <dbReference type="Proteomes" id="UP000193067"/>
    </source>
</evidence>
<gene>
    <name evidence="2" type="ORF">PYCCODRAFT_506383</name>
</gene>
<evidence type="ECO:0000313" key="2">
    <source>
        <dbReference type="EMBL" id="OSD01381.1"/>
    </source>
</evidence>
<reference evidence="2 3" key="1">
    <citation type="journal article" date="2015" name="Biotechnol. Biofuels">
        <title>Enhanced degradation of softwood versus hardwood by the white-rot fungus Pycnoporus coccineus.</title>
        <authorList>
            <person name="Couturier M."/>
            <person name="Navarro D."/>
            <person name="Chevret D."/>
            <person name="Henrissat B."/>
            <person name="Piumi F."/>
            <person name="Ruiz-Duenas F.J."/>
            <person name="Martinez A.T."/>
            <person name="Grigoriev I.V."/>
            <person name="Riley R."/>
            <person name="Lipzen A."/>
            <person name="Berrin J.G."/>
            <person name="Master E.R."/>
            <person name="Rosso M.N."/>
        </authorList>
    </citation>
    <scope>NUCLEOTIDE SEQUENCE [LARGE SCALE GENOMIC DNA]</scope>
    <source>
        <strain evidence="2 3">BRFM310</strain>
    </source>
</reference>
<feature type="region of interest" description="Disordered" evidence="1">
    <location>
        <begin position="137"/>
        <end position="158"/>
    </location>
</feature>
<proteinExistence type="predicted"/>
<organism evidence="2 3">
    <name type="scientific">Trametes coccinea (strain BRFM310)</name>
    <name type="common">Pycnoporus coccineus</name>
    <dbReference type="NCBI Taxonomy" id="1353009"/>
    <lineage>
        <taxon>Eukaryota</taxon>
        <taxon>Fungi</taxon>
        <taxon>Dikarya</taxon>
        <taxon>Basidiomycota</taxon>
        <taxon>Agaricomycotina</taxon>
        <taxon>Agaricomycetes</taxon>
        <taxon>Polyporales</taxon>
        <taxon>Polyporaceae</taxon>
        <taxon>Trametes</taxon>
    </lineage>
</organism>
<evidence type="ECO:0000256" key="1">
    <source>
        <dbReference type="SAM" id="MobiDB-lite"/>
    </source>
</evidence>
<name>A0A1Y2IMB0_TRAC3</name>